<evidence type="ECO:0000313" key="2">
    <source>
        <dbReference type="Proteomes" id="UP000812966"/>
    </source>
</evidence>
<name>A0A8K0NP18_9TREE</name>
<proteinExistence type="predicted"/>
<dbReference type="EMBL" id="JABELV010000040">
    <property type="protein sequence ID" value="KAG7562023.1"/>
    <property type="molecule type" value="Genomic_DNA"/>
</dbReference>
<dbReference type="AlphaFoldDB" id="A0A8K0NP18"/>
<dbReference type="PANTHER" id="PTHR46579">
    <property type="entry name" value="F5/8 TYPE C DOMAIN-CONTAINING PROTEIN-RELATED"/>
    <property type="match status" value="1"/>
</dbReference>
<dbReference type="Proteomes" id="UP000812966">
    <property type="component" value="Unassembled WGS sequence"/>
</dbReference>
<accession>A0A8K0NP18</accession>
<comment type="caution">
    <text evidence="1">The sequence shown here is derived from an EMBL/GenBank/DDBJ whole genome shotgun (WGS) entry which is preliminary data.</text>
</comment>
<reference evidence="1" key="1">
    <citation type="submission" date="2020-04" db="EMBL/GenBank/DDBJ databases">
        <title>Analysis of mating type loci in Filobasidium floriforme.</title>
        <authorList>
            <person name="Nowrousian M."/>
        </authorList>
    </citation>
    <scope>NUCLEOTIDE SEQUENCE</scope>
    <source>
        <strain evidence="1">CBS 6242</strain>
    </source>
</reference>
<keyword evidence="2" id="KW-1185">Reference proteome</keyword>
<gene>
    <name evidence="1" type="ORF">FFLO_02495</name>
</gene>
<evidence type="ECO:0000313" key="1">
    <source>
        <dbReference type="EMBL" id="KAG7562023.1"/>
    </source>
</evidence>
<protein>
    <submittedName>
        <fullName evidence="1">Uncharacterized protein</fullName>
    </submittedName>
</protein>
<sequence>MCFKKRFTALLTVIPGPREPELLYLNRILEPIVADIQLCEKGFVTDVAGRGVSVVQARILLNASDLPAVKKLTGCASHSSNRHPCHWCGIQKAQLNTIDAYQWRNLPPKRGGAQGLIEACFAQETANYRERMDIEQEYGVRFSEFLRVAGFEHGRSNPIDPLHNSFLGLSKAFVNWLFQHDMFAGELDGVSRKTIFCDVYENADFPGHLGRIPARISRQFSSDKKKAGAGLKADQWRRVVQMLPVALYCAWRTQDGDEIDPIIRNRVLWYRAALSLTAGLRILHAHSISMDHAEGGVQDLSNAASQLLALGVHLTINWHMAMHYAECVMLYGPLSGFGTWAFERNNGALSRALHNQKPHDVPSTLMRFWWRELLLIAILSNPSPNATEREKQALADILADREQFRGTVMMEEARQASPKMCLPQPYQKSRIVDLGQHAAYQPFLDYLSTHYPEIGFIDQYQYLDGRPCVPRRSNEYRLYTHVIYQGYKFCSALYSRTRRDQYALALTEDGHTRHLVRIKLFLSGDLFVGPRRPPIHVELALVETFHTVPGTSLPWGVRSIDTGIRIYTQAVKDTRFIDLASLHASTIVSKIATSNHGDCLVSISCDKEGEKPEFWLAADHEDMVEWPEQDQDD</sequence>
<dbReference type="PANTHER" id="PTHR46579:SF1">
    <property type="entry name" value="F5_8 TYPE C DOMAIN-CONTAINING PROTEIN"/>
    <property type="match status" value="1"/>
</dbReference>
<organism evidence="1 2">
    <name type="scientific">Filobasidium floriforme</name>
    <dbReference type="NCBI Taxonomy" id="5210"/>
    <lineage>
        <taxon>Eukaryota</taxon>
        <taxon>Fungi</taxon>
        <taxon>Dikarya</taxon>
        <taxon>Basidiomycota</taxon>
        <taxon>Agaricomycotina</taxon>
        <taxon>Tremellomycetes</taxon>
        <taxon>Filobasidiales</taxon>
        <taxon>Filobasidiaceae</taxon>
        <taxon>Filobasidium</taxon>
    </lineage>
</organism>